<dbReference type="InterPro" id="IPR023968">
    <property type="entry name" value="Bacteriocin_CLI3235"/>
</dbReference>
<proteinExistence type="predicted"/>
<reference evidence="1 2" key="2">
    <citation type="submission" date="2020-02" db="EMBL/GenBank/DDBJ databases">
        <title>Candidatus Galacturonibacter soehngenii shows hetero-acetogenic catabolism of galacturonic acid but lacks a canonical carbon monoxide dehydrogenase/acetyl-CoA synthase complex.</title>
        <authorList>
            <person name="Diender M."/>
            <person name="Stouten G.R."/>
            <person name="Petersen J.F."/>
            <person name="Nielsen P.H."/>
            <person name="Dueholm M.S."/>
            <person name="Pronk J.T."/>
            <person name="Van Loosdrecht M.C.M."/>
        </authorList>
    </citation>
    <scope>NUCLEOTIDE SEQUENCE [LARGE SCALE GENOMIC DNA]</scope>
    <source>
        <strain evidence="1">GalUA</strain>
    </source>
</reference>
<dbReference type="OrthoDB" id="2067856at2"/>
<reference evidence="1 2" key="1">
    <citation type="submission" date="2019-09" db="EMBL/GenBank/DDBJ databases">
        <authorList>
            <person name="Valk L.C."/>
        </authorList>
    </citation>
    <scope>NUCLEOTIDE SEQUENCE [LARGE SCALE GENOMIC DNA]</scope>
    <source>
        <strain evidence="1">GalUA</strain>
    </source>
</reference>
<dbReference type="NCBIfam" id="TIGR04065">
    <property type="entry name" value="ocin_CLI_3235"/>
    <property type="match status" value="1"/>
</dbReference>
<accession>A0A7V7QLM7</accession>
<dbReference type="AlphaFoldDB" id="A0A7V7QLM7"/>
<organism evidence="1 2">
    <name type="scientific">Candidatus Galacturonatibacter soehngenii</name>
    <dbReference type="NCBI Taxonomy" id="2307010"/>
    <lineage>
        <taxon>Bacteria</taxon>
        <taxon>Bacillati</taxon>
        <taxon>Bacillota</taxon>
        <taxon>Clostridia</taxon>
        <taxon>Lachnospirales</taxon>
        <taxon>Lachnospiraceae</taxon>
        <taxon>Candidatus Galacturonatibacter</taxon>
    </lineage>
</organism>
<protein>
    <submittedName>
        <fullName evidence="1">Putative bacteriocin</fullName>
    </submittedName>
</protein>
<dbReference type="Proteomes" id="UP000461768">
    <property type="component" value="Unassembled WGS sequence"/>
</dbReference>
<name>A0A7V7QLM7_9FIRM</name>
<evidence type="ECO:0000313" key="2">
    <source>
        <dbReference type="Proteomes" id="UP000461768"/>
    </source>
</evidence>
<evidence type="ECO:0000313" key="1">
    <source>
        <dbReference type="EMBL" id="KAB1438481.1"/>
    </source>
</evidence>
<sequence>MKKTLGKKNSFNDGTVMAFACDCMSVCNIGCSCSGTTAYSTTNVQNLAKVVSSGMQMSTWSSM</sequence>
<comment type="caution">
    <text evidence="1">The sequence shown here is derived from an EMBL/GenBank/DDBJ whole genome shotgun (WGS) entry which is preliminary data.</text>
</comment>
<dbReference type="PROSITE" id="PS51257">
    <property type="entry name" value="PROKAR_LIPOPROTEIN"/>
    <property type="match status" value="1"/>
</dbReference>
<gene>
    <name evidence="1" type="ORF">F7O84_13150</name>
</gene>
<dbReference type="EMBL" id="WAGX01000005">
    <property type="protein sequence ID" value="KAB1438481.1"/>
    <property type="molecule type" value="Genomic_DNA"/>
</dbReference>
<keyword evidence="2" id="KW-1185">Reference proteome</keyword>
<dbReference type="RefSeq" id="WP_151145995.1">
    <property type="nucleotide sequence ID" value="NZ_WAGX01000005.1"/>
</dbReference>